<dbReference type="NCBIfam" id="TIGR00231">
    <property type="entry name" value="small_GTP"/>
    <property type="match status" value="2"/>
</dbReference>
<name>A0A0G0PD46_9BACT</name>
<dbReference type="InterPro" id="IPR006073">
    <property type="entry name" value="GTP-bd"/>
</dbReference>
<evidence type="ECO:0000256" key="6">
    <source>
        <dbReference type="ARBA" id="ARBA00023134"/>
    </source>
</evidence>
<accession>A0A0G0PD46</accession>
<dbReference type="Proteomes" id="UP000033934">
    <property type="component" value="Unassembled WGS sequence"/>
</dbReference>
<feature type="non-terminal residue" evidence="9">
    <location>
        <position position="1"/>
    </location>
</feature>
<dbReference type="SUPFAM" id="SSF52540">
    <property type="entry name" value="P-loop containing nucleoside triphosphate hydrolases"/>
    <property type="match status" value="2"/>
</dbReference>
<sequence>KKYSTENNIPTVILLGRPNVGKSTLFNRLIGQKLAIESVAAGTTRDWREFVVEKKDKTFKLIDCAGLEKVKEPMFKDIELMLDRLVKSADLLLWVVDGALGLDNQDRALIAKVRSYNKPTWVVVNKCDNAQRLSESEKEFEELGFQHVILLSALHSKNVHTLWHELTDWLEDFEKNPIEQTKNQALKFSIIGRPNVGKSSLLNALLKFKRSVVSDIPGTTRDSVSVEVNSEALDWRDSDPIVLNFTDTAGIRRKNKITGNIENDSIKQAIEVMEESEITLFVMDAQEIISKQDLHVAGLAHKMKKSIIIVVNKWDKILAQKKSKSDSELQSKFINRLLVRAKFLKSCPIIFTSAATNFNLEELSELLQLMWLSRNVEIENKILDRFVSKCQFPILKRISKIEQISTNPPTFMIYNIGLFQTVEINQLKNAIRETFDLFSTPIKIQFFESEE</sequence>
<organism evidence="9 10">
    <name type="scientific">Berkelbacteria bacterium GW2011_GWA2_38_9</name>
    <dbReference type="NCBI Taxonomy" id="1618334"/>
    <lineage>
        <taxon>Bacteria</taxon>
        <taxon>Candidatus Berkelbacteria</taxon>
    </lineage>
</organism>
<evidence type="ECO:0000256" key="5">
    <source>
        <dbReference type="ARBA" id="ARBA00022741"/>
    </source>
</evidence>
<dbReference type="CDD" id="cd01895">
    <property type="entry name" value="EngA2"/>
    <property type="match status" value="1"/>
</dbReference>
<dbReference type="HAMAP" id="MF_00195">
    <property type="entry name" value="GTPase_Der"/>
    <property type="match status" value="1"/>
</dbReference>
<reference evidence="9 10" key="1">
    <citation type="journal article" date="2015" name="Nature">
        <title>rRNA introns, odd ribosomes, and small enigmatic genomes across a large radiation of phyla.</title>
        <authorList>
            <person name="Brown C.T."/>
            <person name="Hug L.A."/>
            <person name="Thomas B.C."/>
            <person name="Sharon I."/>
            <person name="Castelle C.J."/>
            <person name="Singh A."/>
            <person name="Wilkins M.J."/>
            <person name="Williams K.H."/>
            <person name="Banfield J.F."/>
        </authorList>
    </citation>
    <scope>NUCLEOTIDE SEQUENCE [LARGE SCALE GENOMIC DNA]</scope>
</reference>
<dbReference type="InterPro" id="IPR015946">
    <property type="entry name" value="KH_dom-like_a/b"/>
</dbReference>
<dbReference type="NCBIfam" id="TIGR03594">
    <property type="entry name" value="GTPase_EngA"/>
    <property type="match status" value="1"/>
</dbReference>
<dbReference type="InterPro" id="IPR027417">
    <property type="entry name" value="P-loop_NTPase"/>
</dbReference>
<keyword evidence="6 7" id="KW-0342">GTP-binding</keyword>
<dbReference type="GO" id="GO:0005525">
    <property type="term" value="F:GTP binding"/>
    <property type="evidence" value="ECO:0007669"/>
    <property type="project" value="UniProtKB-KW"/>
</dbReference>
<comment type="caution">
    <text evidence="9">The sequence shown here is derived from an EMBL/GenBank/DDBJ whole genome shotgun (WGS) entry which is preliminary data.</text>
</comment>
<dbReference type="InterPro" id="IPR005225">
    <property type="entry name" value="Small_GTP-bd"/>
</dbReference>
<dbReference type="PANTHER" id="PTHR43834">
    <property type="entry name" value="GTPASE DER"/>
    <property type="match status" value="1"/>
</dbReference>
<evidence type="ECO:0000256" key="1">
    <source>
        <dbReference type="ARBA" id="ARBA00008279"/>
    </source>
</evidence>
<dbReference type="PIRSF" id="PIRSF006485">
    <property type="entry name" value="GTP-binding_EngA"/>
    <property type="match status" value="1"/>
</dbReference>
<proteinExistence type="inferred from homology"/>
<protein>
    <recommendedName>
        <fullName evidence="2 7">GTPase Der</fullName>
    </recommendedName>
</protein>
<gene>
    <name evidence="9" type="ORF">UT11_C0055G0001</name>
</gene>
<dbReference type="AlphaFoldDB" id="A0A0G0PD46"/>
<feature type="domain" description="G" evidence="8">
    <location>
        <begin position="12"/>
        <end position="126"/>
    </location>
</feature>
<evidence type="ECO:0000256" key="4">
    <source>
        <dbReference type="ARBA" id="ARBA00022737"/>
    </source>
</evidence>
<evidence type="ECO:0000256" key="2">
    <source>
        <dbReference type="ARBA" id="ARBA00020953"/>
    </source>
</evidence>
<dbReference type="EMBL" id="LBVO01000055">
    <property type="protein sequence ID" value="KKQ87191.1"/>
    <property type="molecule type" value="Genomic_DNA"/>
</dbReference>
<dbReference type="InterPro" id="IPR016484">
    <property type="entry name" value="GTPase_Der"/>
</dbReference>
<dbReference type="GO" id="GO:0042254">
    <property type="term" value="P:ribosome biogenesis"/>
    <property type="evidence" value="ECO:0007669"/>
    <property type="project" value="UniProtKB-KW"/>
</dbReference>
<evidence type="ECO:0000256" key="7">
    <source>
        <dbReference type="RuleBase" id="RU004481"/>
    </source>
</evidence>
<feature type="domain" description="G" evidence="8">
    <location>
        <begin position="188"/>
        <end position="313"/>
    </location>
</feature>
<evidence type="ECO:0000313" key="10">
    <source>
        <dbReference type="Proteomes" id="UP000033934"/>
    </source>
</evidence>
<comment type="similarity">
    <text evidence="1 7">Belongs to the TRAFAC class TrmE-Era-EngA-EngB-Septin-like GTPase superfamily. EngA (Der) GTPase family.</text>
</comment>
<dbReference type="Gene3D" id="3.30.300.20">
    <property type="match status" value="1"/>
</dbReference>
<keyword evidence="5 7" id="KW-0547">Nucleotide-binding</keyword>
<evidence type="ECO:0000259" key="8">
    <source>
        <dbReference type="Pfam" id="PF01926"/>
    </source>
</evidence>
<comment type="function">
    <text evidence="7">GTPase that plays an essential role in the late steps of ribosome biogenesis.</text>
</comment>
<evidence type="ECO:0000313" key="9">
    <source>
        <dbReference type="EMBL" id="KKQ87191.1"/>
    </source>
</evidence>
<keyword evidence="4 7" id="KW-0677">Repeat</keyword>
<dbReference type="PANTHER" id="PTHR43834:SF6">
    <property type="entry name" value="GTPASE DER"/>
    <property type="match status" value="1"/>
</dbReference>
<evidence type="ECO:0000256" key="3">
    <source>
        <dbReference type="ARBA" id="ARBA00022517"/>
    </source>
</evidence>
<keyword evidence="3" id="KW-0690">Ribosome biogenesis</keyword>
<dbReference type="PATRIC" id="fig|1618334.3.peg.706"/>
<dbReference type="Pfam" id="PF01926">
    <property type="entry name" value="MMR_HSR1"/>
    <property type="match status" value="2"/>
</dbReference>
<dbReference type="Gene3D" id="3.40.50.300">
    <property type="entry name" value="P-loop containing nucleotide triphosphate hydrolases"/>
    <property type="match status" value="2"/>
</dbReference>